<dbReference type="Proteomes" id="UP000054350">
    <property type="component" value="Unassembled WGS sequence"/>
</dbReference>
<dbReference type="InterPro" id="IPR001680">
    <property type="entry name" value="WD40_rpt"/>
</dbReference>
<dbReference type="OrthoDB" id="27911at2759"/>
<evidence type="ECO:0000313" key="13">
    <source>
        <dbReference type="Proteomes" id="UP000054350"/>
    </source>
</evidence>
<keyword evidence="8" id="KW-0819">tRNA processing</keyword>
<dbReference type="EMBL" id="GG745329">
    <property type="protein sequence ID" value="KNE55723.1"/>
    <property type="molecule type" value="Genomic_DNA"/>
</dbReference>
<evidence type="ECO:0000256" key="8">
    <source>
        <dbReference type="ARBA" id="ARBA00022694"/>
    </source>
</evidence>
<dbReference type="PROSITE" id="PS50082">
    <property type="entry name" value="WD_REPEATS_2"/>
    <property type="match status" value="6"/>
</dbReference>
<dbReference type="InterPro" id="IPR020472">
    <property type="entry name" value="WD40_PAC1"/>
</dbReference>
<dbReference type="InterPro" id="IPR037289">
    <property type="entry name" value="Elp2"/>
</dbReference>
<comment type="subcellular location">
    <subcellularLocation>
        <location evidence="2">Cytoplasm</location>
    </subcellularLocation>
    <subcellularLocation>
        <location evidence="1">Nucleus</location>
    </subcellularLocation>
</comment>
<dbReference type="FunFam" id="2.130.10.10:FF:000400">
    <property type="entry name" value="Elongator acetyltransferase complex subunit 2"/>
    <property type="match status" value="1"/>
</dbReference>
<dbReference type="GO" id="GO:0005737">
    <property type="term" value="C:cytoplasm"/>
    <property type="evidence" value="ECO:0007669"/>
    <property type="project" value="UniProtKB-SubCell"/>
</dbReference>
<gene>
    <name evidence="12" type="ORF">AMAG_01600</name>
</gene>
<dbReference type="Gene3D" id="2.130.10.10">
    <property type="entry name" value="YVTN repeat-like/Quinoprotein amine dehydrogenase"/>
    <property type="match status" value="4"/>
</dbReference>
<evidence type="ECO:0000256" key="11">
    <source>
        <dbReference type="PROSITE-ProRule" id="PRU00221"/>
    </source>
</evidence>
<keyword evidence="13" id="KW-1185">Reference proteome</keyword>
<dbReference type="AlphaFoldDB" id="A0A0L0RZG2"/>
<dbReference type="UniPathway" id="UPA00988"/>
<evidence type="ECO:0000256" key="5">
    <source>
        <dbReference type="ARBA" id="ARBA00020267"/>
    </source>
</evidence>
<organism evidence="12 13">
    <name type="scientific">Allomyces macrogynus (strain ATCC 38327)</name>
    <name type="common">Allomyces javanicus var. macrogynus</name>
    <dbReference type="NCBI Taxonomy" id="578462"/>
    <lineage>
        <taxon>Eukaryota</taxon>
        <taxon>Fungi</taxon>
        <taxon>Fungi incertae sedis</taxon>
        <taxon>Blastocladiomycota</taxon>
        <taxon>Blastocladiomycetes</taxon>
        <taxon>Blastocladiales</taxon>
        <taxon>Blastocladiaceae</taxon>
        <taxon>Allomyces</taxon>
    </lineage>
</organism>
<dbReference type="Pfam" id="PF00400">
    <property type="entry name" value="WD40"/>
    <property type="match status" value="6"/>
</dbReference>
<evidence type="ECO:0000256" key="3">
    <source>
        <dbReference type="ARBA" id="ARBA00005043"/>
    </source>
</evidence>
<keyword evidence="6" id="KW-0963">Cytoplasm</keyword>
<feature type="repeat" description="WD" evidence="11">
    <location>
        <begin position="125"/>
        <end position="164"/>
    </location>
</feature>
<keyword evidence="7 11" id="KW-0853">WD repeat</keyword>
<evidence type="ECO:0000256" key="7">
    <source>
        <dbReference type="ARBA" id="ARBA00022574"/>
    </source>
</evidence>
<evidence type="ECO:0000256" key="9">
    <source>
        <dbReference type="ARBA" id="ARBA00022737"/>
    </source>
</evidence>
<dbReference type="PANTHER" id="PTHR44111">
    <property type="entry name" value="ELONGATOR COMPLEX PROTEIN 2"/>
    <property type="match status" value="1"/>
</dbReference>
<accession>A0A0L0RZG2</accession>
<dbReference type="SMART" id="SM00320">
    <property type="entry name" value="WD40"/>
    <property type="match status" value="12"/>
</dbReference>
<dbReference type="GO" id="GO:0033588">
    <property type="term" value="C:elongator holoenzyme complex"/>
    <property type="evidence" value="ECO:0007669"/>
    <property type="project" value="InterPro"/>
</dbReference>
<evidence type="ECO:0000313" key="12">
    <source>
        <dbReference type="EMBL" id="KNE55723.1"/>
    </source>
</evidence>
<feature type="repeat" description="WD" evidence="11">
    <location>
        <begin position="425"/>
        <end position="456"/>
    </location>
</feature>
<sequence length="808" mass="86602">MPPTTTKSAAVAGPVIALPPATDKRTNHVDDQRIRPVFLSAGATRTRQGCVWPTWGDQALYYLSHNQIVACRRPDAAMLVADRTLVGHTDRILCIADAPGTLVTGAADTTVRVWDPIARRAVNVLTGHEAPVHAVAILNDRIVSSDSRGVVRVWQRRTGSQEWSCVQSWTLRRYAITAALTTIVSSNGHETVLALGASDSLVHLYLLQDGQFVKAVSLPGHENWVSTLAFTTISPDRARPDLGFQIGDVLLASGAQDRYIRLWRLTTHADALHNSKTSPSAKPSEDMDELEAMMAALQQDGGALSTKAHVVALPNGHSMGVFLDSVLMGHEDWVNAVTWSPAGPLRLASASSDQSVMVWAPPAASDVVGVTWSSHARMGELGGHGFAFHSAAWRPDGLGVAAMGHTGGVHLWVDNVHRWEPATGVSGHISAVQDLAWDPTASYLLTTSTDQTTRLFAPWSKSGVWHELGRPQIHGYDLNCLAFVDPYTLVSGADEKIVRVFGMPSAMLATLEACGAMAADTLVSTKTLAATAQQPALGLSNKAVATTTADASDATTAPAAFTAPPLEERLLQDTLWPETEKLYGHAFEITAVAATPTLIATACRATARETAVVRLYEVGTWQERTPLVHHTLTVTRMAFSPVSGKWLMTVGRDRGLALWRVGDKGVTLQVAKDKAHARIIWDVCWASDESFFVTGSRDKTAKVWTVSTDGQVQLAATFQADHAVTSVALTVMQNRHVLALGLESGEIVILTGGATPAQWSPLTRLSTMDAHTAAVNGLAWRTAAGSVLQLASCSDDHAVRLFVVETEV</sequence>
<dbReference type="OMA" id="ENFRHIS"/>
<dbReference type="SUPFAM" id="SSF50978">
    <property type="entry name" value="WD40 repeat-like"/>
    <property type="match status" value="3"/>
</dbReference>
<comment type="similarity">
    <text evidence="4">Belongs to the WD repeat ELP2 family.</text>
</comment>
<protein>
    <recommendedName>
        <fullName evidence="5">Elongator complex protein 2</fullName>
    </recommendedName>
</protein>
<feature type="repeat" description="WD" evidence="11">
    <location>
        <begin position="327"/>
        <end position="359"/>
    </location>
</feature>
<dbReference type="eggNOG" id="KOG1063">
    <property type="taxonomic scope" value="Eukaryota"/>
</dbReference>
<evidence type="ECO:0000256" key="2">
    <source>
        <dbReference type="ARBA" id="ARBA00004496"/>
    </source>
</evidence>
<dbReference type="InterPro" id="IPR036322">
    <property type="entry name" value="WD40_repeat_dom_sf"/>
</dbReference>
<dbReference type="STRING" id="578462.A0A0L0RZG2"/>
<dbReference type="InterPro" id="IPR015943">
    <property type="entry name" value="WD40/YVTN_repeat-like_dom_sf"/>
</dbReference>
<reference evidence="12 13" key="1">
    <citation type="submission" date="2009-11" db="EMBL/GenBank/DDBJ databases">
        <title>Annotation of Allomyces macrogynus ATCC 38327.</title>
        <authorList>
            <consortium name="The Broad Institute Genome Sequencing Platform"/>
            <person name="Russ C."/>
            <person name="Cuomo C."/>
            <person name="Burger G."/>
            <person name="Gray M.W."/>
            <person name="Holland P.W.H."/>
            <person name="King N."/>
            <person name="Lang F.B.F."/>
            <person name="Roger A.J."/>
            <person name="Ruiz-Trillo I."/>
            <person name="Young S.K."/>
            <person name="Zeng Q."/>
            <person name="Gargeya S."/>
            <person name="Fitzgerald M."/>
            <person name="Haas B."/>
            <person name="Abouelleil A."/>
            <person name="Alvarado L."/>
            <person name="Arachchi H.M."/>
            <person name="Berlin A."/>
            <person name="Chapman S.B."/>
            <person name="Gearin G."/>
            <person name="Goldberg J."/>
            <person name="Griggs A."/>
            <person name="Gujja S."/>
            <person name="Hansen M."/>
            <person name="Heiman D."/>
            <person name="Howarth C."/>
            <person name="Larimer J."/>
            <person name="Lui A."/>
            <person name="MacDonald P.J.P."/>
            <person name="McCowen C."/>
            <person name="Montmayeur A."/>
            <person name="Murphy C."/>
            <person name="Neiman D."/>
            <person name="Pearson M."/>
            <person name="Priest M."/>
            <person name="Roberts A."/>
            <person name="Saif S."/>
            <person name="Shea T."/>
            <person name="Sisk P."/>
            <person name="Stolte C."/>
            <person name="Sykes S."/>
            <person name="Wortman J."/>
            <person name="Nusbaum C."/>
            <person name="Birren B."/>
        </authorList>
    </citation>
    <scope>NUCLEOTIDE SEQUENCE [LARGE SCALE GENOMIC DNA]</scope>
    <source>
        <strain evidence="12 13">ATCC 38327</strain>
    </source>
</reference>
<proteinExistence type="inferred from homology"/>
<dbReference type="PANTHER" id="PTHR44111:SF1">
    <property type="entry name" value="ELONGATOR COMPLEX PROTEIN 2"/>
    <property type="match status" value="1"/>
</dbReference>
<dbReference type="PROSITE" id="PS50294">
    <property type="entry name" value="WD_REPEATS_REGION"/>
    <property type="match status" value="4"/>
</dbReference>
<dbReference type="PRINTS" id="PR00320">
    <property type="entry name" value="GPROTEINBRPT"/>
</dbReference>
<name>A0A0L0RZG2_ALLM3</name>
<reference evidence="13" key="2">
    <citation type="submission" date="2009-11" db="EMBL/GenBank/DDBJ databases">
        <title>The Genome Sequence of Allomyces macrogynus strain ATCC 38327.</title>
        <authorList>
            <consortium name="The Broad Institute Genome Sequencing Platform"/>
            <person name="Russ C."/>
            <person name="Cuomo C."/>
            <person name="Shea T."/>
            <person name="Young S.K."/>
            <person name="Zeng Q."/>
            <person name="Koehrsen M."/>
            <person name="Haas B."/>
            <person name="Borodovsky M."/>
            <person name="Guigo R."/>
            <person name="Alvarado L."/>
            <person name="Berlin A."/>
            <person name="Borenstein D."/>
            <person name="Chen Z."/>
            <person name="Engels R."/>
            <person name="Freedman E."/>
            <person name="Gellesch M."/>
            <person name="Goldberg J."/>
            <person name="Griggs A."/>
            <person name="Gujja S."/>
            <person name="Heiman D."/>
            <person name="Hepburn T."/>
            <person name="Howarth C."/>
            <person name="Jen D."/>
            <person name="Larson L."/>
            <person name="Lewis B."/>
            <person name="Mehta T."/>
            <person name="Park D."/>
            <person name="Pearson M."/>
            <person name="Roberts A."/>
            <person name="Saif S."/>
            <person name="Shenoy N."/>
            <person name="Sisk P."/>
            <person name="Stolte C."/>
            <person name="Sykes S."/>
            <person name="Walk T."/>
            <person name="White J."/>
            <person name="Yandava C."/>
            <person name="Burger G."/>
            <person name="Gray M.W."/>
            <person name="Holland P.W.H."/>
            <person name="King N."/>
            <person name="Lang F.B.F."/>
            <person name="Roger A.J."/>
            <person name="Ruiz-Trillo I."/>
            <person name="Lander E."/>
            <person name="Nusbaum C."/>
        </authorList>
    </citation>
    <scope>NUCLEOTIDE SEQUENCE [LARGE SCALE GENOMIC DNA]</scope>
    <source>
        <strain evidence="13">ATCC 38327</strain>
    </source>
</reference>
<dbReference type="GO" id="GO:0005634">
    <property type="term" value="C:nucleus"/>
    <property type="evidence" value="ECO:0007669"/>
    <property type="project" value="UniProtKB-SubCell"/>
</dbReference>
<evidence type="ECO:0000256" key="10">
    <source>
        <dbReference type="ARBA" id="ARBA00023242"/>
    </source>
</evidence>
<comment type="pathway">
    <text evidence="3">tRNA modification; 5-methoxycarbonylmethyl-2-thiouridine-tRNA biosynthesis.</text>
</comment>
<feature type="repeat" description="WD" evidence="11">
    <location>
        <begin position="627"/>
        <end position="661"/>
    </location>
</feature>
<keyword evidence="10" id="KW-0539">Nucleus</keyword>
<keyword evidence="9" id="KW-0677">Repeat</keyword>
<evidence type="ECO:0000256" key="6">
    <source>
        <dbReference type="ARBA" id="ARBA00022490"/>
    </source>
</evidence>
<feature type="repeat" description="WD" evidence="11">
    <location>
        <begin position="673"/>
        <end position="714"/>
    </location>
</feature>
<evidence type="ECO:0000256" key="1">
    <source>
        <dbReference type="ARBA" id="ARBA00004123"/>
    </source>
</evidence>
<dbReference type="VEuPathDB" id="FungiDB:AMAG_01600"/>
<dbReference type="GO" id="GO:0002098">
    <property type="term" value="P:tRNA wobble uridine modification"/>
    <property type="evidence" value="ECO:0007669"/>
    <property type="project" value="InterPro"/>
</dbReference>
<feature type="repeat" description="WD" evidence="11">
    <location>
        <begin position="85"/>
        <end position="115"/>
    </location>
</feature>
<evidence type="ECO:0000256" key="4">
    <source>
        <dbReference type="ARBA" id="ARBA00005881"/>
    </source>
</evidence>